<keyword evidence="5 9" id="KW-0949">S-adenosyl-L-methionine</keyword>
<dbReference type="InterPro" id="IPR055361">
    <property type="entry name" value="tRNA_methyltr_TrmB_bact"/>
</dbReference>
<dbReference type="Pfam" id="PF02390">
    <property type="entry name" value="Methyltransf_4"/>
    <property type="match status" value="1"/>
</dbReference>
<protein>
    <recommendedName>
        <fullName evidence="9">tRNA (guanine-N(7)-)-methyltransferase</fullName>
        <ecNumber evidence="9">2.1.1.33</ecNumber>
    </recommendedName>
    <alternativeName>
        <fullName evidence="9">tRNA (guanine(46)-N(7))-methyltransferase</fullName>
    </alternativeName>
    <alternativeName>
        <fullName evidence="9">tRNA(m7G46)-methyltransferase</fullName>
    </alternativeName>
</protein>
<dbReference type="GO" id="GO:0043527">
    <property type="term" value="C:tRNA methyltransferase complex"/>
    <property type="evidence" value="ECO:0007669"/>
    <property type="project" value="TreeGrafter"/>
</dbReference>
<comment type="pathway">
    <text evidence="7 9">tRNA modification; N(7)-methylguanine-tRNA biosynthesis.</text>
</comment>
<evidence type="ECO:0000256" key="2">
    <source>
        <dbReference type="ARBA" id="ARBA00003015"/>
    </source>
</evidence>
<evidence type="ECO:0000256" key="3">
    <source>
        <dbReference type="ARBA" id="ARBA00022603"/>
    </source>
</evidence>
<evidence type="ECO:0000256" key="5">
    <source>
        <dbReference type="ARBA" id="ARBA00022691"/>
    </source>
</evidence>
<comment type="caution">
    <text evidence="9">Lacks conserved residue(s) required for the propagation of feature annotation.</text>
</comment>
<evidence type="ECO:0000256" key="9">
    <source>
        <dbReference type="HAMAP-Rule" id="MF_01057"/>
    </source>
</evidence>
<keyword evidence="3 9" id="KW-0489">Methyltransferase</keyword>
<evidence type="ECO:0000256" key="6">
    <source>
        <dbReference type="ARBA" id="ARBA00022694"/>
    </source>
</evidence>
<dbReference type="PANTHER" id="PTHR23417">
    <property type="entry name" value="3-DEOXY-D-MANNO-OCTULOSONIC-ACID TRANSFERASE/TRNA GUANINE-N 7 - -METHYLTRANSFERASE"/>
    <property type="match status" value="1"/>
</dbReference>
<evidence type="ECO:0000256" key="7">
    <source>
        <dbReference type="ARBA" id="ARBA00060552"/>
    </source>
</evidence>
<feature type="binding site" evidence="9">
    <location>
        <position position="44"/>
    </location>
    <ligand>
        <name>S-adenosyl-L-methionine</name>
        <dbReference type="ChEBI" id="CHEBI:59789"/>
    </ligand>
</feature>
<dbReference type="EC" id="2.1.1.33" evidence="9"/>
<dbReference type="FunFam" id="3.40.50.150:FF:000035">
    <property type="entry name" value="tRNA (guanine-N(7)-)-methyltransferase"/>
    <property type="match status" value="1"/>
</dbReference>
<feature type="binding site" evidence="9">
    <location>
        <begin position="193"/>
        <end position="196"/>
    </location>
    <ligand>
        <name>substrate</name>
    </ligand>
</feature>
<proteinExistence type="inferred from homology"/>
<feature type="binding site" evidence="9">
    <location>
        <position position="123"/>
    </location>
    <ligand>
        <name>substrate</name>
    </ligand>
</feature>
<keyword evidence="6 9" id="KW-0819">tRNA processing</keyword>
<feature type="binding site" evidence="9">
    <location>
        <position position="69"/>
    </location>
    <ligand>
        <name>S-adenosyl-L-methionine</name>
        <dbReference type="ChEBI" id="CHEBI:59789"/>
    </ligand>
</feature>
<organism evidence="10 11">
    <name type="scientific">Candidatus Fimiplasma intestinipullorum</name>
    <dbReference type="NCBI Taxonomy" id="2840825"/>
    <lineage>
        <taxon>Bacteria</taxon>
        <taxon>Bacillati</taxon>
        <taxon>Bacillota</taxon>
        <taxon>Clostridia</taxon>
        <taxon>Eubacteriales</taxon>
        <taxon>Candidatus Fimiplasma</taxon>
    </lineage>
</organism>
<reference evidence="10" key="2">
    <citation type="journal article" date="2021" name="PeerJ">
        <title>Extensive microbial diversity within the chicken gut microbiome revealed by metagenomics and culture.</title>
        <authorList>
            <person name="Gilroy R."/>
            <person name="Ravi A."/>
            <person name="Getino M."/>
            <person name="Pursley I."/>
            <person name="Horton D.L."/>
            <person name="Alikhan N.F."/>
            <person name="Baker D."/>
            <person name="Gharbi K."/>
            <person name="Hall N."/>
            <person name="Watson M."/>
            <person name="Adriaenssens E.M."/>
            <person name="Foster-Nyarko E."/>
            <person name="Jarju S."/>
            <person name="Secka A."/>
            <person name="Antonio M."/>
            <person name="Oren A."/>
            <person name="Chaudhuri R.R."/>
            <person name="La Ragione R."/>
            <person name="Hildebrand F."/>
            <person name="Pallen M.J."/>
        </authorList>
    </citation>
    <scope>NUCLEOTIDE SEQUENCE</scope>
    <source>
        <strain evidence="10">CHK195-11698</strain>
    </source>
</reference>
<evidence type="ECO:0000313" key="10">
    <source>
        <dbReference type="EMBL" id="HIU14146.1"/>
    </source>
</evidence>
<dbReference type="InterPro" id="IPR003358">
    <property type="entry name" value="tRNA_(Gua-N-7)_MeTrfase_Trmb"/>
</dbReference>
<evidence type="ECO:0000256" key="4">
    <source>
        <dbReference type="ARBA" id="ARBA00022679"/>
    </source>
</evidence>
<feature type="binding site" evidence="9">
    <location>
        <position position="119"/>
    </location>
    <ligand>
        <name>S-adenosyl-L-methionine</name>
        <dbReference type="ChEBI" id="CHEBI:59789"/>
    </ligand>
</feature>
<keyword evidence="4 9" id="KW-0808">Transferase</keyword>
<dbReference type="SUPFAM" id="SSF53335">
    <property type="entry name" value="S-adenosyl-L-methionine-dependent methyltransferases"/>
    <property type="match status" value="1"/>
</dbReference>
<name>A0A9D1HQ23_9FIRM</name>
<evidence type="ECO:0000256" key="8">
    <source>
        <dbReference type="ARBA" id="ARBA00060767"/>
    </source>
</evidence>
<dbReference type="NCBIfam" id="NF001080">
    <property type="entry name" value="PRK00121.2-2"/>
    <property type="match status" value="1"/>
</dbReference>
<evidence type="ECO:0000313" key="11">
    <source>
        <dbReference type="Proteomes" id="UP000824175"/>
    </source>
</evidence>
<accession>A0A9D1HQ23</accession>
<dbReference type="Gene3D" id="3.40.50.150">
    <property type="entry name" value="Vaccinia Virus protein VP39"/>
    <property type="match status" value="1"/>
</dbReference>
<comment type="catalytic activity">
    <reaction evidence="1 9">
        <text>guanosine(46) in tRNA + S-adenosyl-L-methionine = N(7)-methylguanosine(46) in tRNA + S-adenosyl-L-homocysteine</text>
        <dbReference type="Rhea" id="RHEA:42708"/>
        <dbReference type="Rhea" id="RHEA-COMP:10188"/>
        <dbReference type="Rhea" id="RHEA-COMP:10189"/>
        <dbReference type="ChEBI" id="CHEBI:57856"/>
        <dbReference type="ChEBI" id="CHEBI:59789"/>
        <dbReference type="ChEBI" id="CHEBI:74269"/>
        <dbReference type="ChEBI" id="CHEBI:74480"/>
        <dbReference type="EC" id="2.1.1.33"/>
    </reaction>
</comment>
<dbReference type="NCBIfam" id="TIGR00091">
    <property type="entry name" value="tRNA (guanosine(46)-N7)-methyltransferase TrmB"/>
    <property type="match status" value="1"/>
</dbReference>
<comment type="caution">
    <text evidence="10">The sequence shown here is derived from an EMBL/GenBank/DDBJ whole genome shotgun (WGS) entry which is preliminary data.</text>
</comment>
<dbReference type="Proteomes" id="UP000824175">
    <property type="component" value="Unassembled WGS sequence"/>
</dbReference>
<comment type="function">
    <text evidence="2 9">Catalyzes the formation of N(7)-methylguanine at position 46 (m7G46) in tRNA.</text>
</comment>
<evidence type="ECO:0000256" key="1">
    <source>
        <dbReference type="ARBA" id="ARBA00000142"/>
    </source>
</evidence>
<dbReference type="PROSITE" id="PS51625">
    <property type="entry name" value="SAM_MT_TRMB"/>
    <property type="match status" value="1"/>
</dbReference>
<dbReference type="GO" id="GO:0008176">
    <property type="term" value="F:tRNA (guanine(46)-N7)-methyltransferase activity"/>
    <property type="evidence" value="ECO:0007669"/>
    <property type="project" value="UniProtKB-UniRule"/>
</dbReference>
<dbReference type="HAMAP" id="MF_01057">
    <property type="entry name" value="tRNA_methyltr_TrmB"/>
    <property type="match status" value="1"/>
</dbReference>
<dbReference type="EMBL" id="DVMJ01000074">
    <property type="protein sequence ID" value="HIU14146.1"/>
    <property type="molecule type" value="Genomic_DNA"/>
</dbReference>
<dbReference type="InterPro" id="IPR029063">
    <property type="entry name" value="SAM-dependent_MTases_sf"/>
</dbReference>
<reference evidence="10" key="1">
    <citation type="submission" date="2020-10" db="EMBL/GenBank/DDBJ databases">
        <authorList>
            <person name="Gilroy R."/>
        </authorList>
    </citation>
    <scope>NUCLEOTIDE SEQUENCE</scope>
    <source>
        <strain evidence="10">CHK195-11698</strain>
    </source>
</reference>
<gene>
    <name evidence="9 10" type="primary">trmB</name>
    <name evidence="10" type="ORF">IAD15_08770</name>
</gene>
<feature type="binding site" evidence="9">
    <location>
        <position position="97"/>
    </location>
    <ligand>
        <name>S-adenosyl-L-methionine</name>
        <dbReference type="ChEBI" id="CHEBI:59789"/>
    </ligand>
</feature>
<feature type="binding site" evidence="9">
    <location>
        <position position="155"/>
    </location>
    <ligand>
        <name>substrate</name>
    </ligand>
</feature>
<dbReference type="AlphaFoldDB" id="A0A9D1HQ23"/>
<comment type="similarity">
    <text evidence="8 9">Belongs to the class I-like SAM-binding methyltransferase superfamily. TrmB family.</text>
</comment>
<dbReference type="PANTHER" id="PTHR23417:SF14">
    <property type="entry name" value="PENTACOTRIPEPTIDE-REPEAT REGION OF PRORP DOMAIN-CONTAINING PROTEIN"/>
    <property type="match status" value="1"/>
</dbReference>
<sequence>MRLRNRPEAEAFLREHPEYVILEPQKYNGQFSSLFPVKQPLRIEIGMGKGDFMIGMAQKYPEINFIGIEKYDSVLYVALKKILKQTPLPNLKVMCWDATHIQDVFSEGEVDRIYLNFSDPWPKKRHYKRRLTYHDFLVQYQLILKEQGGLELKTDNRTLFEFSLLEMNRFPMTFDDISLDLHHSIQMEDNVMTEYERKFSPNGPIYRLVAHFESRGE</sequence>